<dbReference type="PANTHER" id="PTHR35271:SF1">
    <property type="entry name" value="ABC TRANSPORTER, SUBSTRATE-BINDING LIPOPROTEIN"/>
    <property type="match status" value="1"/>
</dbReference>
<dbReference type="RefSeq" id="WP_124925761.1">
    <property type="nucleotide sequence ID" value="NZ_BMOH01000006.1"/>
</dbReference>
<sequence length="394" mass="44330">MIFKAGGDGVKKFPIARLKSWLAGVLIFMVSAFVSAADLSQSPSLNNGAKWRLGYYQGGEYIDYFQYLKVTTEGLVELGWVEPVTIPENLSTAKALWYWLADHVQSDYLEFPKANFYSAEWDREHRETLRKKVIQRLSDTREIDLILAVGTWAGLDIVTTEHQIPTMVMSVSDPRSVGLMRVSDDADYNHIYITENPDRYLRQVSLFHDLIRFKTLGVAYENSFEGRSYASIETIEKLAAERGFSVVSCHTLSDIADRSVANRSVIDCFNKLATKVDAIYVTNQGGINNETIPQLVSIANEHGIPTFSQYGKREVKLGYLMSLSGMDDFRSEGRDLSENMARIFNGQSPGLLTKTMEETGRIILNLATAEQIGLYLDADLLAAADQLYWKIELP</sequence>
<dbReference type="EMBL" id="RQXV01000004">
    <property type="protein sequence ID" value="RRC99571.1"/>
    <property type="molecule type" value="Genomic_DNA"/>
</dbReference>
<organism evidence="1 2">
    <name type="scientific">Amphritea balenae</name>
    <dbReference type="NCBI Taxonomy" id="452629"/>
    <lineage>
        <taxon>Bacteria</taxon>
        <taxon>Pseudomonadati</taxon>
        <taxon>Pseudomonadota</taxon>
        <taxon>Gammaproteobacteria</taxon>
        <taxon>Oceanospirillales</taxon>
        <taxon>Oceanospirillaceae</taxon>
        <taxon>Amphritea</taxon>
    </lineage>
</organism>
<proteinExistence type="predicted"/>
<name>A0A3P1SQQ4_9GAMM</name>
<comment type="caution">
    <text evidence="1">The sequence shown here is derived from an EMBL/GenBank/DDBJ whole genome shotgun (WGS) entry which is preliminary data.</text>
</comment>
<dbReference type="InterPro" id="IPR007487">
    <property type="entry name" value="ABC_transpt-TYRBP-like"/>
</dbReference>
<dbReference type="AlphaFoldDB" id="A0A3P1SQQ4"/>
<reference evidence="1 2" key="1">
    <citation type="submission" date="2018-11" db="EMBL/GenBank/DDBJ databases">
        <title>The draft genome sequence of Amphritea balenae JAMM 1525T.</title>
        <authorList>
            <person name="Fang Z."/>
            <person name="Zhang Y."/>
            <person name="Han X."/>
        </authorList>
    </citation>
    <scope>NUCLEOTIDE SEQUENCE [LARGE SCALE GENOMIC DNA]</scope>
    <source>
        <strain evidence="1 2">JAMM 1525</strain>
    </source>
</reference>
<protein>
    <submittedName>
        <fullName evidence="1">ABC transporter substrate-binding protein</fullName>
    </submittedName>
</protein>
<dbReference type="Proteomes" id="UP000267535">
    <property type="component" value="Unassembled WGS sequence"/>
</dbReference>
<dbReference type="Gene3D" id="3.40.50.2300">
    <property type="match status" value="2"/>
</dbReference>
<dbReference type="OrthoDB" id="1680494at2"/>
<evidence type="ECO:0000313" key="2">
    <source>
        <dbReference type="Proteomes" id="UP000267535"/>
    </source>
</evidence>
<dbReference type="Pfam" id="PF04392">
    <property type="entry name" value="ABC_sub_bind"/>
    <property type="match status" value="1"/>
</dbReference>
<accession>A0A3P1SQQ4</accession>
<dbReference type="PANTHER" id="PTHR35271">
    <property type="entry name" value="ABC TRANSPORTER, SUBSTRATE-BINDING LIPOPROTEIN-RELATED"/>
    <property type="match status" value="1"/>
</dbReference>
<gene>
    <name evidence="1" type="ORF">EHS89_08690</name>
</gene>
<keyword evidence="2" id="KW-1185">Reference proteome</keyword>
<evidence type="ECO:0000313" key="1">
    <source>
        <dbReference type="EMBL" id="RRC99571.1"/>
    </source>
</evidence>